<dbReference type="OrthoDB" id="5508079at2"/>
<protein>
    <recommendedName>
        <fullName evidence="2">Prepilin type IV endopeptidase peptidase domain-containing protein</fullName>
    </recommendedName>
</protein>
<dbReference type="Gene3D" id="1.20.120.1220">
    <property type="match status" value="1"/>
</dbReference>
<dbReference type="PATRIC" id="fig|997761.3.peg.3253"/>
<sequence length="174" mass="17681">MEMIAAALFLLAAFCTDVTRSRIPNVLTAAGAVAGLLLGLAAGGVNGLGGSLAGMAAGLLPMLLLYAIGAVAAGDVKLFGALGAIGGAVFVLEAMAASLLCAGLIGAGILLVRSDGLQRVRALLFGLFQLAFFRDMGVLRSGEGEGMRRIRFPFMWAVLPGAVYIMWQGPLGLG</sequence>
<feature type="transmembrane region" description="Helical" evidence="1">
    <location>
        <begin position="52"/>
        <end position="73"/>
    </location>
</feature>
<name>I0BIW3_9BACL</name>
<dbReference type="AlphaFoldDB" id="I0BIW3"/>
<dbReference type="GO" id="GO:0016020">
    <property type="term" value="C:membrane"/>
    <property type="evidence" value="ECO:0007669"/>
    <property type="project" value="InterPro"/>
</dbReference>
<evidence type="ECO:0000313" key="4">
    <source>
        <dbReference type="Proteomes" id="UP000007392"/>
    </source>
</evidence>
<evidence type="ECO:0000256" key="1">
    <source>
        <dbReference type="SAM" id="Phobius"/>
    </source>
</evidence>
<dbReference type="EMBL" id="CP003422">
    <property type="protein sequence ID" value="AFH62310.1"/>
    <property type="molecule type" value="Genomic_DNA"/>
</dbReference>
<accession>I0BIW3</accession>
<dbReference type="InterPro" id="IPR000045">
    <property type="entry name" value="Prepilin_IV_endopep_pep"/>
</dbReference>
<dbReference type="HOGENOM" id="CLU_057101_4_0_9"/>
<gene>
    <name evidence="3" type="ORF">B2K_16540</name>
</gene>
<proteinExistence type="predicted"/>
<dbReference type="Pfam" id="PF01478">
    <property type="entry name" value="Peptidase_A24"/>
    <property type="match status" value="1"/>
</dbReference>
<dbReference type="KEGG" id="pmw:B2K_16540"/>
<feature type="transmembrane region" description="Helical" evidence="1">
    <location>
        <begin position="25"/>
        <end position="45"/>
    </location>
</feature>
<feature type="domain" description="Prepilin type IV endopeptidase peptidase" evidence="2">
    <location>
        <begin position="5"/>
        <end position="106"/>
    </location>
</feature>
<dbReference type="GO" id="GO:0004190">
    <property type="term" value="F:aspartic-type endopeptidase activity"/>
    <property type="evidence" value="ECO:0007669"/>
    <property type="project" value="InterPro"/>
</dbReference>
<keyword evidence="1" id="KW-0812">Transmembrane</keyword>
<dbReference type="Proteomes" id="UP000007392">
    <property type="component" value="Chromosome"/>
</dbReference>
<feature type="transmembrane region" description="Helical" evidence="1">
    <location>
        <begin position="150"/>
        <end position="167"/>
    </location>
</feature>
<organism evidence="3 4">
    <name type="scientific">Paenibacillus mucilaginosus K02</name>
    <dbReference type="NCBI Taxonomy" id="997761"/>
    <lineage>
        <taxon>Bacteria</taxon>
        <taxon>Bacillati</taxon>
        <taxon>Bacillota</taxon>
        <taxon>Bacilli</taxon>
        <taxon>Bacillales</taxon>
        <taxon>Paenibacillaceae</taxon>
        <taxon>Paenibacillus</taxon>
    </lineage>
</organism>
<keyword evidence="1" id="KW-0472">Membrane</keyword>
<reference evidence="3 4" key="1">
    <citation type="submission" date="2013-06" db="EMBL/GenBank/DDBJ databases">
        <title>Complete genome sequence of Paenibacillus mucilaginosus K02.</title>
        <authorList>
            <person name="Xiao B."/>
            <person name="Sun L."/>
            <person name="Xiao L."/>
            <person name="Lian B."/>
        </authorList>
    </citation>
    <scope>NUCLEOTIDE SEQUENCE [LARGE SCALE GENOMIC DNA]</scope>
    <source>
        <strain evidence="3 4">K02</strain>
    </source>
</reference>
<keyword evidence="1" id="KW-1133">Transmembrane helix</keyword>
<feature type="transmembrane region" description="Helical" evidence="1">
    <location>
        <begin position="79"/>
        <end position="112"/>
    </location>
</feature>
<dbReference type="RefSeq" id="WP_014650923.1">
    <property type="nucleotide sequence ID" value="NC_017672.3"/>
</dbReference>
<evidence type="ECO:0000259" key="2">
    <source>
        <dbReference type="Pfam" id="PF01478"/>
    </source>
</evidence>
<evidence type="ECO:0000313" key="3">
    <source>
        <dbReference type="EMBL" id="AFH62310.1"/>
    </source>
</evidence>